<dbReference type="GO" id="GO:0005737">
    <property type="term" value="C:cytoplasm"/>
    <property type="evidence" value="ECO:0007669"/>
    <property type="project" value="TreeGrafter"/>
</dbReference>
<dbReference type="GO" id="GO:0016853">
    <property type="term" value="F:isomerase activity"/>
    <property type="evidence" value="ECO:0007669"/>
    <property type="project" value="TreeGrafter"/>
</dbReference>
<dbReference type="InterPro" id="IPR003719">
    <property type="entry name" value="Phenazine_PhzF-like"/>
</dbReference>
<evidence type="ECO:0008006" key="4">
    <source>
        <dbReference type="Google" id="ProtNLM"/>
    </source>
</evidence>
<dbReference type="Proteomes" id="UP001217417">
    <property type="component" value="Unassembled WGS sequence"/>
</dbReference>
<dbReference type="Pfam" id="PF02567">
    <property type="entry name" value="PhzC-PhzF"/>
    <property type="match status" value="1"/>
</dbReference>
<dbReference type="PIRSF" id="PIRSF016184">
    <property type="entry name" value="PhzC_PhzF"/>
    <property type="match status" value="1"/>
</dbReference>
<keyword evidence="3" id="KW-1185">Reference proteome</keyword>
<reference evidence="2" key="1">
    <citation type="submission" date="2023-03" db="EMBL/GenBank/DDBJ databases">
        <title>Near-Complete genome sequence of Lipomyces tetrasporous NRRL Y-64009, an oleaginous yeast capable of growing on lignocellulosic hydrolysates.</title>
        <authorList>
            <consortium name="Lawrence Berkeley National Laboratory"/>
            <person name="Jagtap S.S."/>
            <person name="Liu J.-J."/>
            <person name="Walukiewicz H.E."/>
            <person name="Pangilinan J."/>
            <person name="Lipzen A."/>
            <person name="Ahrendt S."/>
            <person name="Koriabine M."/>
            <person name="Cobaugh K."/>
            <person name="Salamov A."/>
            <person name="Yoshinaga Y."/>
            <person name="Ng V."/>
            <person name="Daum C."/>
            <person name="Grigoriev I.V."/>
            <person name="Slininger P.J."/>
            <person name="Dien B.S."/>
            <person name="Jin Y.-S."/>
            <person name="Rao C.V."/>
        </authorList>
    </citation>
    <scope>NUCLEOTIDE SEQUENCE</scope>
    <source>
        <strain evidence="2">NRRL Y-64009</strain>
    </source>
</reference>
<gene>
    <name evidence="2" type="ORF">POJ06DRAFT_242169</name>
</gene>
<name>A0AAD7R0S3_9ASCO</name>
<dbReference type="PANTHER" id="PTHR13774">
    <property type="entry name" value="PHENAZINE BIOSYNTHESIS PROTEIN"/>
    <property type="match status" value="1"/>
</dbReference>
<dbReference type="PANTHER" id="PTHR13774:SF32">
    <property type="entry name" value="ANTISENSE-ENHANCING SEQUENCE 1"/>
    <property type="match status" value="1"/>
</dbReference>
<feature type="active site" evidence="1">
    <location>
        <position position="52"/>
    </location>
</feature>
<dbReference type="RefSeq" id="XP_056046982.1">
    <property type="nucleotide sequence ID" value="XM_056186199.1"/>
</dbReference>
<accession>A0AAD7R0S3</accession>
<evidence type="ECO:0000313" key="3">
    <source>
        <dbReference type="Proteomes" id="UP001217417"/>
    </source>
</evidence>
<organism evidence="2 3">
    <name type="scientific">Lipomyces tetrasporus</name>
    <dbReference type="NCBI Taxonomy" id="54092"/>
    <lineage>
        <taxon>Eukaryota</taxon>
        <taxon>Fungi</taxon>
        <taxon>Dikarya</taxon>
        <taxon>Ascomycota</taxon>
        <taxon>Saccharomycotina</taxon>
        <taxon>Lipomycetes</taxon>
        <taxon>Lipomycetales</taxon>
        <taxon>Lipomycetaceae</taxon>
        <taxon>Lipomyces</taxon>
    </lineage>
</organism>
<evidence type="ECO:0000256" key="1">
    <source>
        <dbReference type="PIRSR" id="PIRSR016184-1"/>
    </source>
</evidence>
<protein>
    <recommendedName>
        <fullName evidence="4">Diaminopimelate epimerase-like protein</fullName>
    </recommendedName>
</protein>
<dbReference type="NCBIfam" id="TIGR00654">
    <property type="entry name" value="PhzF_family"/>
    <property type="match status" value="1"/>
</dbReference>
<dbReference type="AlphaFoldDB" id="A0AAD7R0S3"/>
<proteinExistence type="predicted"/>
<dbReference type="SUPFAM" id="SSF54506">
    <property type="entry name" value="Diaminopimelate epimerase-like"/>
    <property type="match status" value="1"/>
</dbReference>
<evidence type="ECO:0000313" key="2">
    <source>
        <dbReference type="EMBL" id="KAJ8103532.1"/>
    </source>
</evidence>
<sequence length="327" mass="35867">MAQTIRLPFVTLDVFTNERYAGNPLAVVRVPQSQTISQEQKQIIAREFNYSETVILHDEETEYRAGASRTIDIFMTDAELPFAGHPTIGTACLLGAAGIGNEHDESQIQGTIVTKTGPIPFRYDSITQAAYAEVPHNFHIHKRHLSLAETAQRGFAKLLSENIVCPSPFVSIVKGMTSALVQLSSNEILSAVTPGQPDLGDDLDRPWHSESSLLCLYFFVNNGMRANGTVSLSTRMVVGSLEDPATGSAALGLSAYLAIQMLQDHPRSDLTSAEEHWTSRFEIEQGLDMGRLSRIETEVWLNRTTKEVQKVVLGGSAVKVMEGHLSI</sequence>
<dbReference type="Gene3D" id="3.10.310.10">
    <property type="entry name" value="Diaminopimelate Epimerase, Chain A, domain 1"/>
    <property type="match status" value="2"/>
</dbReference>
<comment type="caution">
    <text evidence="2">The sequence shown here is derived from an EMBL/GenBank/DDBJ whole genome shotgun (WGS) entry which is preliminary data.</text>
</comment>
<dbReference type="GeneID" id="80881365"/>
<dbReference type="EMBL" id="JARPMG010000001">
    <property type="protein sequence ID" value="KAJ8103532.1"/>
    <property type="molecule type" value="Genomic_DNA"/>
</dbReference>